<name>A0A087UQI0_STEMI</name>
<dbReference type="Gene3D" id="1.20.120.730">
    <property type="entry name" value="Sec23/Sec24 helical domain"/>
    <property type="match status" value="1"/>
</dbReference>
<dbReference type="AlphaFoldDB" id="A0A087UQI0"/>
<feature type="region of interest" description="Disordered" evidence="7">
    <location>
        <begin position="119"/>
        <end position="203"/>
    </location>
</feature>
<feature type="region of interest" description="Disordered" evidence="7">
    <location>
        <begin position="1"/>
        <end position="80"/>
    </location>
</feature>
<protein>
    <submittedName>
        <fullName evidence="13">Protein transport protein Sec24C</fullName>
    </submittedName>
</protein>
<dbReference type="InterPro" id="IPR029006">
    <property type="entry name" value="ADF-H/Gelsolin-like_dom_sf"/>
</dbReference>
<accession>A0A087UQI0</accession>
<dbReference type="GO" id="GO:0090110">
    <property type="term" value="P:COPII-coated vesicle cargo loading"/>
    <property type="evidence" value="ECO:0007669"/>
    <property type="project" value="TreeGrafter"/>
</dbReference>
<dbReference type="GO" id="GO:0030127">
    <property type="term" value="C:COPII vesicle coat"/>
    <property type="evidence" value="ECO:0007669"/>
    <property type="project" value="InterPro"/>
</dbReference>
<evidence type="ECO:0000256" key="6">
    <source>
        <dbReference type="ARBA" id="ARBA00023329"/>
    </source>
</evidence>
<evidence type="ECO:0000259" key="11">
    <source>
        <dbReference type="Pfam" id="PF04815"/>
    </source>
</evidence>
<dbReference type="FunFam" id="3.40.50.410:FF:000020">
    <property type="entry name" value="protein transport protein Sec24D isoform X1"/>
    <property type="match status" value="1"/>
</dbReference>
<dbReference type="InterPro" id="IPR012990">
    <property type="entry name" value="Beta-sandwich_Sec23_24"/>
</dbReference>
<keyword evidence="6" id="KW-0968">Cytoplasmic vesicle</keyword>
<dbReference type="InterPro" id="IPR006895">
    <property type="entry name" value="Znf_Sec23_Sec24"/>
</dbReference>
<evidence type="ECO:0000256" key="7">
    <source>
        <dbReference type="SAM" id="MobiDB-lite"/>
    </source>
</evidence>
<dbReference type="Pfam" id="PF04815">
    <property type="entry name" value="Sec23_helical"/>
    <property type="match status" value="1"/>
</dbReference>
<dbReference type="Gene3D" id="3.40.20.10">
    <property type="entry name" value="Severin"/>
    <property type="match status" value="1"/>
</dbReference>
<keyword evidence="4" id="KW-0813">Transport</keyword>
<dbReference type="SUPFAM" id="SSF82919">
    <property type="entry name" value="Zn-finger domain of Sec23/24"/>
    <property type="match status" value="1"/>
</dbReference>
<feature type="domain" description="Sec23/Sec24 trunk" evidence="10">
    <location>
        <begin position="512"/>
        <end position="756"/>
    </location>
</feature>
<evidence type="ECO:0000259" key="10">
    <source>
        <dbReference type="Pfam" id="PF04811"/>
    </source>
</evidence>
<gene>
    <name evidence="13" type="ORF">X975_05300</name>
</gene>
<dbReference type="GO" id="GO:0006886">
    <property type="term" value="P:intracellular protein transport"/>
    <property type="evidence" value="ECO:0007669"/>
    <property type="project" value="InterPro"/>
</dbReference>
<dbReference type="InterPro" id="IPR036180">
    <property type="entry name" value="Gelsolin-like_dom_sf"/>
</dbReference>
<evidence type="ECO:0000259" key="8">
    <source>
        <dbReference type="Pfam" id="PF00626"/>
    </source>
</evidence>
<evidence type="ECO:0000259" key="9">
    <source>
        <dbReference type="Pfam" id="PF04810"/>
    </source>
</evidence>
<comment type="subcellular location">
    <subcellularLocation>
        <location evidence="1">Cytoplasmic vesicle</location>
        <location evidence="1">COPII-coated vesicle membrane</location>
        <topology evidence="1">Peripheral membrane protein</topology>
        <orientation evidence="1">Cytoplasmic side</orientation>
    </subcellularLocation>
    <subcellularLocation>
        <location evidence="2">Endoplasmic reticulum membrane</location>
        <topology evidence="2">Peripheral membrane protein</topology>
        <orientation evidence="2">Cytoplasmic side</orientation>
    </subcellularLocation>
</comment>
<dbReference type="InterPro" id="IPR007123">
    <property type="entry name" value="Gelsolin-like_dom"/>
</dbReference>
<feature type="domain" description="Sec23/Sec24 beta-sandwich" evidence="12">
    <location>
        <begin position="761"/>
        <end position="844"/>
    </location>
</feature>
<feature type="region of interest" description="Disordered" evidence="7">
    <location>
        <begin position="221"/>
        <end position="337"/>
    </location>
</feature>
<dbReference type="InterPro" id="IPR036175">
    <property type="entry name" value="Sec23/24_helical_dom_sf"/>
</dbReference>
<keyword evidence="5" id="KW-0653">Protein transport</keyword>
<dbReference type="SUPFAM" id="SSF53300">
    <property type="entry name" value="vWA-like"/>
    <property type="match status" value="1"/>
</dbReference>
<dbReference type="EMBL" id="KK121030">
    <property type="protein sequence ID" value="KFM79619.1"/>
    <property type="molecule type" value="Genomic_DNA"/>
</dbReference>
<evidence type="ECO:0000256" key="2">
    <source>
        <dbReference type="ARBA" id="ARBA00004397"/>
    </source>
</evidence>
<feature type="compositionally biased region" description="Polar residues" evidence="7">
    <location>
        <begin position="193"/>
        <end position="203"/>
    </location>
</feature>
<dbReference type="Gene3D" id="2.60.40.1670">
    <property type="entry name" value="beta-sandwich domain of Sec23/24"/>
    <property type="match status" value="1"/>
</dbReference>
<feature type="compositionally biased region" description="Polar residues" evidence="7">
    <location>
        <begin position="16"/>
        <end position="57"/>
    </location>
</feature>
<evidence type="ECO:0000256" key="3">
    <source>
        <dbReference type="ARBA" id="ARBA00008334"/>
    </source>
</evidence>
<feature type="domain" description="Zinc finger Sec23/Sec24-type" evidence="9">
    <location>
        <begin position="435"/>
        <end position="473"/>
    </location>
</feature>
<feature type="compositionally biased region" description="Pro residues" evidence="7">
    <location>
        <begin position="269"/>
        <end position="286"/>
    </location>
</feature>
<organism evidence="13 14">
    <name type="scientific">Stegodyphus mimosarum</name>
    <name type="common">African social velvet spider</name>
    <dbReference type="NCBI Taxonomy" id="407821"/>
    <lineage>
        <taxon>Eukaryota</taxon>
        <taxon>Metazoa</taxon>
        <taxon>Ecdysozoa</taxon>
        <taxon>Arthropoda</taxon>
        <taxon>Chelicerata</taxon>
        <taxon>Arachnida</taxon>
        <taxon>Araneae</taxon>
        <taxon>Araneomorphae</taxon>
        <taxon>Entelegynae</taxon>
        <taxon>Eresoidea</taxon>
        <taxon>Eresidae</taxon>
        <taxon>Stegodyphus</taxon>
    </lineage>
</organism>
<dbReference type="SUPFAM" id="SSF81995">
    <property type="entry name" value="beta-sandwich domain of Sec23/24"/>
    <property type="match status" value="1"/>
</dbReference>
<evidence type="ECO:0000256" key="1">
    <source>
        <dbReference type="ARBA" id="ARBA00004299"/>
    </source>
</evidence>
<sequence length="1106" mass="123304">MIRPPSSHVPPPGNQPMFQSQSANKLSQQMQGLNLGPSSPQHPGMSNYTSHPDNQQMVPGPPPLNNQQFSSPHHKSQISTNVTYSTQPKATYPYLNNNPPGNVGIQQNMNNNRYSPSNTFPGQVTMSSPMSPQAQKGNQSHITNPVQAYSANPTSINSPNYSNGISNGHDDSKQPWNAGLQSYQSPHPLPNHSMPQSSSSHQGQVQYLYGAQNRNLQSQQNASASPLMNTGPPVQHYVSPNSDVTQSPVYSVMNNQSLPPVQPGYQYPSQPPNMPFPPNMSSPPTSPVSFSPGPQQYHGMPPNQPSPQYPSMTPQSPSNYPYGASNQSQQQPPKVDLDQMPNTVQVRQEDKNLRSGYYSTDVKGQCPPLVTTNFIVQDRGMCGPRFIRSTVYCLPNNPDVLKQTAIPFAITVSPLAAINDGEREPPACLYREQGPLRCKRCKAYVCSFMTFMEGGRCFQCAFCKVVTEVPQDYFCFLDGLGERTDKYHRPELCLGSYEFPATKEYCRKDELPNPPAYIFMIEVSNATFRNGLVPLFCENLKNILQCLQNDKKNDTSKLRVGFVTYNNVLHFYNLKKNLTQPHIMVLSDVHNAFVPLLDGFLVTLSEAEALVDCLMEHIPRLFINEPATEIILGPVIQVGLEALKNANCSGKLLVFHSTIPNADAPGKLPHREGQKLLGTDKQKIALSPQNDFYSKLAQDCVAAGCAVDLFCFPSAYVDVASISPLCKHTGGQMYKYTYFQSHIDGDRFLEDLERNITTTTAFDAVLRIRTSAGISPVFYYGNFYMSNATDIELSALDCHKAITVEFAYDDKLPENETVFIQAALLYTTCTGERRIRVHNLAIATSVNMSDMFRCCELDTIINFFAKQALKQLLDHSPQQLKNNIINRTVKILTCYRKHCATSSVSGQLILPDTLKLLPLYINCVLKSDALAGGPDMSLDDRSFAMLAVNSMDVKSTAVYFYPNLIPLHEIDPDAESVPSLVRCSIEKLHDNGVYLLENGIYMFLWIGQAVSPKWLQDVFGVQSTNLVDKQKTSLPELNTPLSKKIRQIIEDIEEGRQWYMRLTVMVQGDKLEVVFRQFLVEDRGVDGSPSYVDFLCHLHREISKNL</sequence>
<dbReference type="PANTHER" id="PTHR13803">
    <property type="entry name" value="SEC24-RELATED PROTEIN"/>
    <property type="match status" value="1"/>
</dbReference>
<evidence type="ECO:0000313" key="14">
    <source>
        <dbReference type="Proteomes" id="UP000054359"/>
    </source>
</evidence>
<dbReference type="GO" id="GO:0070971">
    <property type="term" value="C:endoplasmic reticulum exit site"/>
    <property type="evidence" value="ECO:0007669"/>
    <property type="project" value="TreeGrafter"/>
</dbReference>
<dbReference type="Pfam" id="PF04811">
    <property type="entry name" value="Sec23_trunk"/>
    <property type="match status" value="1"/>
</dbReference>
<feature type="compositionally biased region" description="Polar residues" evidence="7">
    <location>
        <begin position="65"/>
        <end position="80"/>
    </location>
</feature>
<dbReference type="InterPro" id="IPR036465">
    <property type="entry name" value="vWFA_dom_sf"/>
</dbReference>
<dbReference type="SUPFAM" id="SSF82754">
    <property type="entry name" value="C-terminal, gelsolin-like domain of Sec23/24"/>
    <property type="match status" value="1"/>
</dbReference>
<dbReference type="InterPro" id="IPR036174">
    <property type="entry name" value="Znf_Sec23_Sec24_sf"/>
</dbReference>
<dbReference type="GO" id="GO:0005789">
    <property type="term" value="C:endoplasmic reticulum membrane"/>
    <property type="evidence" value="ECO:0007669"/>
    <property type="project" value="UniProtKB-SubCell"/>
</dbReference>
<dbReference type="Proteomes" id="UP000054359">
    <property type="component" value="Unassembled WGS sequence"/>
</dbReference>
<feature type="domain" description="Gelsolin-like" evidence="8">
    <location>
        <begin position="977"/>
        <end position="1048"/>
    </location>
</feature>
<dbReference type="STRING" id="407821.A0A087UQI0"/>
<dbReference type="PANTHER" id="PTHR13803:SF4">
    <property type="entry name" value="SECRETORY 24CD, ISOFORM C"/>
    <property type="match status" value="1"/>
</dbReference>
<feature type="compositionally biased region" description="Polar residues" evidence="7">
    <location>
        <begin position="238"/>
        <end position="259"/>
    </location>
</feature>
<feature type="compositionally biased region" description="Polar residues" evidence="7">
    <location>
        <begin position="309"/>
        <end position="332"/>
    </location>
</feature>
<dbReference type="SUPFAM" id="SSF81811">
    <property type="entry name" value="Helical domain of Sec23/24"/>
    <property type="match status" value="1"/>
</dbReference>
<dbReference type="Pfam" id="PF04810">
    <property type="entry name" value="zf-Sec23_Sec24"/>
    <property type="match status" value="1"/>
</dbReference>
<evidence type="ECO:0000256" key="5">
    <source>
        <dbReference type="ARBA" id="ARBA00022927"/>
    </source>
</evidence>
<feature type="compositionally biased region" description="Polar residues" evidence="7">
    <location>
        <begin position="119"/>
        <end position="166"/>
    </location>
</feature>
<dbReference type="OrthoDB" id="49016at2759"/>
<comment type="similarity">
    <text evidence="3">Belongs to the SEC23/SEC24 family. SEC24 subfamily.</text>
</comment>
<proteinExistence type="inferred from homology"/>
<dbReference type="InterPro" id="IPR006896">
    <property type="entry name" value="Sec23/24_trunk_dom"/>
</dbReference>
<evidence type="ECO:0000259" key="12">
    <source>
        <dbReference type="Pfam" id="PF08033"/>
    </source>
</evidence>
<dbReference type="GO" id="GO:0008270">
    <property type="term" value="F:zinc ion binding"/>
    <property type="evidence" value="ECO:0007669"/>
    <property type="project" value="InterPro"/>
</dbReference>
<reference evidence="13 14" key="1">
    <citation type="submission" date="2013-11" db="EMBL/GenBank/DDBJ databases">
        <title>Genome sequencing of Stegodyphus mimosarum.</title>
        <authorList>
            <person name="Bechsgaard J."/>
        </authorList>
    </citation>
    <scope>NUCLEOTIDE SEQUENCE [LARGE SCALE GENOMIC DNA]</scope>
</reference>
<dbReference type="OMA" id="RLCKHGD"/>
<dbReference type="InterPro" id="IPR050550">
    <property type="entry name" value="SEC23_SEC24_subfamily"/>
</dbReference>
<dbReference type="GO" id="GO:0000149">
    <property type="term" value="F:SNARE binding"/>
    <property type="evidence" value="ECO:0007669"/>
    <property type="project" value="TreeGrafter"/>
</dbReference>
<dbReference type="Pfam" id="PF00626">
    <property type="entry name" value="Gelsolin"/>
    <property type="match status" value="1"/>
</dbReference>
<feature type="non-terminal residue" evidence="13">
    <location>
        <position position="1106"/>
    </location>
</feature>
<dbReference type="Gene3D" id="2.30.30.380">
    <property type="entry name" value="Zn-finger domain of Sec23/24"/>
    <property type="match status" value="1"/>
</dbReference>
<dbReference type="Gene3D" id="3.40.50.410">
    <property type="entry name" value="von Willebrand factor, type A domain"/>
    <property type="match status" value="1"/>
</dbReference>
<feature type="domain" description="Sec23/Sec24 helical" evidence="11">
    <location>
        <begin position="857"/>
        <end position="956"/>
    </location>
</feature>
<evidence type="ECO:0000256" key="4">
    <source>
        <dbReference type="ARBA" id="ARBA00022448"/>
    </source>
</evidence>
<evidence type="ECO:0000313" key="13">
    <source>
        <dbReference type="EMBL" id="KFM79619.1"/>
    </source>
</evidence>
<keyword evidence="14" id="KW-1185">Reference proteome</keyword>
<dbReference type="Pfam" id="PF08033">
    <property type="entry name" value="Sec23_BS"/>
    <property type="match status" value="1"/>
</dbReference>
<dbReference type="InterPro" id="IPR006900">
    <property type="entry name" value="Sec23/24_helical_dom"/>
</dbReference>